<keyword evidence="2" id="KW-0378">Hydrolase</keyword>
<organism evidence="5 6">
    <name type="scientific">Treponema peruense</name>
    <dbReference type="NCBI Taxonomy" id="2787628"/>
    <lineage>
        <taxon>Bacteria</taxon>
        <taxon>Pseudomonadati</taxon>
        <taxon>Spirochaetota</taxon>
        <taxon>Spirochaetia</taxon>
        <taxon>Spirochaetales</taxon>
        <taxon>Treponemataceae</taxon>
        <taxon>Treponema</taxon>
    </lineage>
</organism>
<protein>
    <recommendedName>
        <fullName evidence="4">Pectinesterase catalytic domain-containing protein</fullName>
    </recommendedName>
</protein>
<dbReference type="GO" id="GO:0042545">
    <property type="term" value="P:cell wall modification"/>
    <property type="evidence" value="ECO:0007669"/>
    <property type="project" value="InterPro"/>
</dbReference>
<dbReference type="SUPFAM" id="SSF51126">
    <property type="entry name" value="Pectin lyase-like"/>
    <property type="match status" value="1"/>
</dbReference>
<dbReference type="PANTHER" id="PTHR31321:SF57">
    <property type="entry name" value="PECTINESTERASE 53-RELATED"/>
    <property type="match status" value="1"/>
</dbReference>
<comment type="similarity">
    <text evidence="1">Belongs to the pectinesterase family.</text>
</comment>
<dbReference type="PANTHER" id="PTHR31321">
    <property type="entry name" value="ACYL-COA THIOESTER HYDROLASE YBHC-RELATED"/>
    <property type="match status" value="1"/>
</dbReference>
<keyword evidence="3" id="KW-0063">Aspartyl esterase</keyword>
<dbReference type="EMBL" id="CP064936">
    <property type="protein sequence ID" value="QQA01087.1"/>
    <property type="molecule type" value="Genomic_DNA"/>
</dbReference>
<proteinExistence type="inferred from homology"/>
<feature type="domain" description="Pectinesterase catalytic" evidence="4">
    <location>
        <begin position="16"/>
        <end position="298"/>
    </location>
</feature>
<dbReference type="InterPro" id="IPR012334">
    <property type="entry name" value="Pectin_lyas_fold"/>
</dbReference>
<evidence type="ECO:0000256" key="3">
    <source>
        <dbReference type="ARBA" id="ARBA00023085"/>
    </source>
</evidence>
<reference evidence="5 6" key="1">
    <citation type="submission" date="2020-11" db="EMBL/GenBank/DDBJ databases">
        <title>Treponema Peruensis nv. sp., first commensal Treponema isolated from human feces.</title>
        <authorList>
            <person name="Belkhou C."/>
            <person name="Raes J."/>
        </authorList>
    </citation>
    <scope>NUCLEOTIDE SEQUENCE [LARGE SCALE GENOMIC DNA]</scope>
    <source>
        <strain evidence="5 6">RCC2812</strain>
    </source>
</reference>
<dbReference type="InterPro" id="IPR011050">
    <property type="entry name" value="Pectin_lyase_fold/virulence"/>
</dbReference>
<dbReference type="KEGG" id="tper:IWA51_00165"/>
<gene>
    <name evidence="5" type="ORF">IWA51_00165</name>
</gene>
<accession>A0A7T3RDE8</accession>
<name>A0A7T3RDE8_9SPIR</name>
<dbReference type="InterPro" id="IPR000070">
    <property type="entry name" value="Pectinesterase_cat"/>
</dbReference>
<keyword evidence="6" id="KW-1185">Reference proteome</keyword>
<dbReference type="AlphaFoldDB" id="A0A7T3RDE8"/>
<dbReference type="GO" id="GO:0009279">
    <property type="term" value="C:cell outer membrane"/>
    <property type="evidence" value="ECO:0007669"/>
    <property type="project" value="TreeGrafter"/>
</dbReference>
<evidence type="ECO:0000256" key="1">
    <source>
        <dbReference type="ARBA" id="ARBA00008891"/>
    </source>
</evidence>
<evidence type="ECO:0000313" key="5">
    <source>
        <dbReference type="EMBL" id="QQA01087.1"/>
    </source>
</evidence>
<dbReference type="Pfam" id="PF01095">
    <property type="entry name" value="Pectinesterase"/>
    <property type="match status" value="1"/>
</dbReference>
<sequence length="339" mass="37807">MLELNVNARSPAAINTAFKKIKEMVTSGAVSKTTPVHILLEPGSYREIVKYNMSNPLVMEGVSGAGPQDCVIQADNCESFNKGAENRSILSFGPNCTNITLKNFSVTNAHLKNSADTNALSDSAEALSWNNTTGTLFAENMHFEGRKNTLGLKGFSWFLNSYVSGDVDFIYGECDTALFEDCEIHVREDNRGDFDGYAVKSNALAEKSGFVFLSCRFTAEKRRKSSVYVYRTEGRGSSASPKNWDSAAFINCYISDVFDPELAWDDDMSMQIYPRGNAKNGIREYNTRVVTKSGKVSEDDTSRRNIRSYTMTEDDYFRGYASRYLILHDTPFAAITQEI</sequence>
<dbReference type="GO" id="GO:0030599">
    <property type="term" value="F:pectinesterase activity"/>
    <property type="evidence" value="ECO:0007669"/>
    <property type="project" value="InterPro"/>
</dbReference>
<evidence type="ECO:0000259" key="4">
    <source>
        <dbReference type="Pfam" id="PF01095"/>
    </source>
</evidence>
<evidence type="ECO:0000313" key="6">
    <source>
        <dbReference type="Proteomes" id="UP000595224"/>
    </source>
</evidence>
<evidence type="ECO:0000256" key="2">
    <source>
        <dbReference type="ARBA" id="ARBA00022801"/>
    </source>
</evidence>
<dbReference type="Gene3D" id="2.160.20.10">
    <property type="entry name" value="Single-stranded right-handed beta-helix, Pectin lyase-like"/>
    <property type="match status" value="1"/>
</dbReference>
<dbReference type="RefSeq" id="WP_198442685.1">
    <property type="nucleotide sequence ID" value="NZ_CBCSHE010000007.1"/>
</dbReference>
<dbReference type="Proteomes" id="UP000595224">
    <property type="component" value="Chromosome"/>
</dbReference>